<accession>A0AAX3W7W2</accession>
<reference evidence="8" key="1">
    <citation type="journal article" date="2023" name="Antibiotics">
        <title>Prevalence and Molecular Characterization of Methicillin-Resistant Staphylococci (MRS) and Mammaliicocci (MRM) in Dromedary Camels from Algeria: First Detection of SCCmec-mecC Hybrid in Methicillin-Resistant Mammaliicoccus lentus.</title>
        <authorList>
            <person name="Belhout C."/>
            <person name="Boyen F."/>
            <person name="Vereecke N."/>
            <person name="Theuns S."/>
            <person name="Taibi N."/>
            <person name="Stegger M."/>
            <person name="de la Fe-Rodriguez P.Y."/>
            <person name="Bouayad L."/>
            <person name="Elgroud R."/>
            <person name="Butaye P."/>
        </authorList>
    </citation>
    <scope>NUCLEOTIDE SEQUENCE</scope>
    <source>
        <strain evidence="8">7048</strain>
    </source>
</reference>
<evidence type="ECO:0000259" key="7">
    <source>
        <dbReference type="Pfam" id="PF05140"/>
    </source>
</evidence>
<feature type="transmembrane region" description="Helical" evidence="6">
    <location>
        <begin position="218"/>
        <end position="240"/>
    </location>
</feature>
<dbReference type="GO" id="GO:0016020">
    <property type="term" value="C:membrane"/>
    <property type="evidence" value="ECO:0007669"/>
    <property type="project" value="UniProtKB-SubCell"/>
</dbReference>
<dbReference type="EMBL" id="CP118848">
    <property type="protein sequence ID" value="WHI61482.1"/>
    <property type="molecule type" value="Genomic_DNA"/>
</dbReference>
<feature type="transmembrane region" description="Helical" evidence="6">
    <location>
        <begin position="63"/>
        <end position="90"/>
    </location>
</feature>
<gene>
    <name evidence="8" type="ORF">PYH69_07595</name>
</gene>
<dbReference type="PANTHER" id="PTHR31566:SF0">
    <property type="entry name" value="CYTOCHROME C BIOGENESIS PROTEIN CCS1, CHLOROPLASTIC"/>
    <property type="match status" value="1"/>
</dbReference>
<evidence type="ECO:0000256" key="6">
    <source>
        <dbReference type="SAM" id="Phobius"/>
    </source>
</evidence>
<dbReference type="GeneID" id="99676609"/>
<evidence type="ECO:0000313" key="8">
    <source>
        <dbReference type="EMBL" id="WHI61482.1"/>
    </source>
</evidence>
<dbReference type="AlphaFoldDB" id="A0AAX3W7W2"/>
<feature type="domain" description="ResB-like" evidence="7">
    <location>
        <begin position="71"/>
        <end position="521"/>
    </location>
</feature>
<dbReference type="PANTHER" id="PTHR31566">
    <property type="entry name" value="CYTOCHROME C BIOGENESIS PROTEIN CCS1, CHLOROPLASTIC"/>
    <property type="match status" value="1"/>
</dbReference>
<keyword evidence="5 6" id="KW-0472">Membrane</keyword>
<dbReference type="RefSeq" id="WP_016999144.1">
    <property type="nucleotide sequence ID" value="NZ_CABIVY010000005.1"/>
</dbReference>
<evidence type="ECO:0000256" key="3">
    <source>
        <dbReference type="ARBA" id="ARBA00022748"/>
    </source>
</evidence>
<proteinExistence type="predicted"/>
<evidence type="ECO:0000313" key="9">
    <source>
        <dbReference type="Proteomes" id="UP001223261"/>
    </source>
</evidence>
<dbReference type="Pfam" id="PF05140">
    <property type="entry name" value="ResB"/>
    <property type="match status" value="1"/>
</dbReference>
<keyword evidence="2 6" id="KW-0812">Transmembrane</keyword>
<comment type="subcellular location">
    <subcellularLocation>
        <location evidence="1">Membrane</location>
        <topology evidence="1">Multi-pass membrane protein</topology>
    </subcellularLocation>
</comment>
<evidence type="ECO:0000256" key="5">
    <source>
        <dbReference type="ARBA" id="ARBA00023136"/>
    </source>
</evidence>
<dbReference type="InterPro" id="IPR023494">
    <property type="entry name" value="Cyt_c_bgen_Ccs1/CcsB/ResB"/>
</dbReference>
<feature type="transmembrane region" description="Helical" evidence="6">
    <location>
        <begin position="129"/>
        <end position="151"/>
    </location>
</feature>
<keyword evidence="4 6" id="KW-1133">Transmembrane helix</keyword>
<dbReference type="InterPro" id="IPR007816">
    <property type="entry name" value="ResB-like_domain"/>
</dbReference>
<dbReference type="GO" id="GO:0017004">
    <property type="term" value="P:cytochrome complex assembly"/>
    <property type="evidence" value="ECO:0007669"/>
    <property type="project" value="UniProtKB-KW"/>
</dbReference>
<keyword evidence="3" id="KW-0201">Cytochrome c-type biogenesis</keyword>
<feature type="transmembrane region" description="Helical" evidence="6">
    <location>
        <begin position="468"/>
        <end position="490"/>
    </location>
</feature>
<evidence type="ECO:0000256" key="2">
    <source>
        <dbReference type="ARBA" id="ARBA00022692"/>
    </source>
</evidence>
<dbReference type="Proteomes" id="UP001223261">
    <property type="component" value="Chromosome"/>
</dbReference>
<protein>
    <submittedName>
        <fullName evidence="8">Cytochrome c biogenesis protein ResB</fullName>
    </submittedName>
</protein>
<organism evidence="8 9">
    <name type="scientific">Mammaliicoccus lentus</name>
    <name type="common">Staphylococcus lentus</name>
    <dbReference type="NCBI Taxonomy" id="42858"/>
    <lineage>
        <taxon>Bacteria</taxon>
        <taxon>Bacillati</taxon>
        <taxon>Bacillota</taxon>
        <taxon>Bacilli</taxon>
        <taxon>Bacillales</taxon>
        <taxon>Staphylococcaceae</taxon>
        <taxon>Mammaliicoccus</taxon>
    </lineage>
</organism>
<evidence type="ECO:0000256" key="1">
    <source>
        <dbReference type="ARBA" id="ARBA00004141"/>
    </source>
</evidence>
<evidence type="ECO:0000256" key="4">
    <source>
        <dbReference type="ARBA" id="ARBA00022989"/>
    </source>
</evidence>
<sequence>MSNSNKQIVCECGFKNPEGTQLCLNCGRLINDDYDKKKTTDVMRYDGQAIRSKTKNRTLLDRVWNFFASIKTGVTLLVITVIAASIGTIFPQEYFIPMNVNPEQYYYEHYGSLGLLYYKLGFHNLYSSWWFLILLGLVAFSIITSSIDRGLPLHKSLKKQRTKKHITFFKRQRLYMSTKDKVDLDALGKSFNEKRYKVKRDGDNLLLEKGRLSRYGPYINHLGLIILLFGAMLRFLPGFYLDEMVYIKEGETKPVPGTDREYYMKNNDFIYEEYDQKSQSNTNPESIDPSLNKIAKNYETKATLYKNSKQDVIGSDANLKEVKSDSIKVNHPLTYDNLQFYQSSFDNSLLKEMTFNLKTKDGKELGESFTVNLDNPKKEYKVGNDYTVKLRSYAPDYEKIENGVLATKTPNPNNPAFVFEVNKKGEKPEFSFLRIKESQDISENNQYEVKFANATNQWATVLAVKKDLTLPILLTGFIIFLIGLAVGSYINHRRVWVSANDGEFNIAGHTNKNYYGFSKEINQVLDKHNIQHIVDTKEDSHESKEANNG</sequence>
<name>A0AAX3W7W2_MAMLE</name>